<dbReference type="CDD" id="cd21650">
    <property type="entry name" value="CrtA-like"/>
    <property type="match status" value="1"/>
</dbReference>
<organism evidence="1 2">
    <name type="scientific">Angustibacter luteus</name>
    <dbReference type="NCBI Taxonomy" id="658456"/>
    <lineage>
        <taxon>Bacteria</taxon>
        <taxon>Bacillati</taxon>
        <taxon>Actinomycetota</taxon>
        <taxon>Actinomycetes</taxon>
        <taxon>Kineosporiales</taxon>
        <taxon>Kineosporiaceae</taxon>
    </lineage>
</organism>
<reference evidence="2" key="1">
    <citation type="journal article" date="2019" name="Int. J. Syst. Evol. Microbiol.">
        <title>The Global Catalogue of Microorganisms (GCM) 10K type strain sequencing project: providing services to taxonomists for standard genome sequencing and annotation.</title>
        <authorList>
            <consortium name="The Broad Institute Genomics Platform"/>
            <consortium name="The Broad Institute Genome Sequencing Center for Infectious Disease"/>
            <person name="Wu L."/>
            <person name="Ma J."/>
        </authorList>
    </citation>
    <scope>NUCLEOTIDE SEQUENCE [LARGE SCALE GENOMIC DNA]</scope>
    <source>
        <strain evidence="2">KACC 14249</strain>
    </source>
</reference>
<dbReference type="GO" id="GO:0004497">
    <property type="term" value="F:monooxygenase activity"/>
    <property type="evidence" value="ECO:0007669"/>
    <property type="project" value="UniProtKB-KW"/>
</dbReference>
<keyword evidence="1" id="KW-0560">Oxidoreductase</keyword>
<evidence type="ECO:0000313" key="2">
    <source>
        <dbReference type="Proteomes" id="UP001596189"/>
    </source>
</evidence>
<keyword evidence="1" id="KW-0503">Monooxygenase</keyword>
<accession>A0ABW1JBP0</accession>
<protein>
    <submittedName>
        <fullName evidence="1">Monooxygenase</fullName>
    </submittedName>
</protein>
<keyword evidence="2" id="KW-1185">Reference proteome</keyword>
<dbReference type="InterPro" id="IPR049574">
    <property type="entry name" value="CrtA-like"/>
</dbReference>
<dbReference type="EMBL" id="JBHSRD010000002">
    <property type="protein sequence ID" value="MFC6006312.1"/>
    <property type="molecule type" value="Genomic_DNA"/>
</dbReference>
<gene>
    <name evidence="1" type="ORF">ACFQDO_04140</name>
</gene>
<dbReference type="Proteomes" id="UP001596189">
    <property type="component" value="Unassembled WGS sequence"/>
</dbReference>
<name>A0ABW1JBP0_9ACTN</name>
<dbReference type="RefSeq" id="WP_345717158.1">
    <property type="nucleotide sequence ID" value="NZ_BAABFP010000005.1"/>
</dbReference>
<proteinExistence type="predicted"/>
<evidence type="ECO:0000313" key="1">
    <source>
        <dbReference type="EMBL" id="MFC6006312.1"/>
    </source>
</evidence>
<comment type="caution">
    <text evidence="1">The sequence shown here is derived from an EMBL/GenBank/DDBJ whole genome shotgun (WGS) entry which is preliminary data.</text>
</comment>
<sequence length="245" mass="26957">MPAAAPTVLLQLWGVDTRHVGSALTRMATTRRQLRDTPGLRFRKLLGTGSGRTFTVRDADPHRWGLLTVWDGEADVARYLAGHQALDSWDAVATERLDVRLAPLASRGRWSGVEPFGNPLPRKVDGPVASITRARIRPSKAVTFWRAVPPVSLDLQRVDGLTLALGIGEAPVGLQGTFSLWRSAEALTAFAHRRAPHAEAVRRTATEQWYAEELFARFQVRDVHGTLDHRPVEVGTRPDASPTSP</sequence>